<feature type="chain" id="PRO_5021734080" description="PEP-CTERM protein-sorting domain-containing protein" evidence="2">
    <location>
        <begin position="28"/>
        <end position="1632"/>
    </location>
</feature>
<dbReference type="SUPFAM" id="SSF51126">
    <property type="entry name" value="Pectin lyase-like"/>
    <property type="match status" value="2"/>
</dbReference>
<evidence type="ECO:0000313" key="4">
    <source>
        <dbReference type="Proteomes" id="UP000321577"/>
    </source>
</evidence>
<dbReference type="NCBIfam" id="TIGR02601">
    <property type="entry name" value="autotrns_rpt"/>
    <property type="match status" value="5"/>
</dbReference>
<evidence type="ECO:0000256" key="1">
    <source>
        <dbReference type="ARBA" id="ARBA00022729"/>
    </source>
</evidence>
<proteinExistence type="predicted"/>
<dbReference type="Gene3D" id="2.160.20.20">
    <property type="match status" value="1"/>
</dbReference>
<dbReference type="InterPro" id="IPR012332">
    <property type="entry name" value="Autotransporter_pectin_lyase_C"/>
</dbReference>
<keyword evidence="1 2" id="KW-0732">Signal</keyword>
<dbReference type="InterPro" id="IPR013425">
    <property type="entry name" value="Autotrns_rpt"/>
</dbReference>
<evidence type="ECO:0000256" key="2">
    <source>
        <dbReference type="SAM" id="SignalP"/>
    </source>
</evidence>
<feature type="signal peptide" evidence="2">
    <location>
        <begin position="1"/>
        <end position="27"/>
    </location>
</feature>
<evidence type="ECO:0000313" key="3">
    <source>
        <dbReference type="EMBL" id="GEP44623.1"/>
    </source>
</evidence>
<dbReference type="RefSeq" id="WP_146852745.1">
    <property type="nucleotide sequence ID" value="NZ_BKAG01000032.1"/>
</dbReference>
<keyword evidence="4" id="KW-1185">Reference proteome</keyword>
<comment type="caution">
    <text evidence="3">The sequence shown here is derived from an EMBL/GenBank/DDBJ whole genome shotgun (WGS) entry which is preliminary data.</text>
</comment>
<dbReference type="OrthoDB" id="177078at2"/>
<organism evidence="3 4">
    <name type="scientific">Brevifollis gellanilyticus</name>
    <dbReference type="NCBI Taxonomy" id="748831"/>
    <lineage>
        <taxon>Bacteria</taxon>
        <taxon>Pseudomonadati</taxon>
        <taxon>Verrucomicrobiota</taxon>
        <taxon>Verrucomicrobiia</taxon>
        <taxon>Verrucomicrobiales</taxon>
        <taxon>Verrucomicrobiaceae</taxon>
    </lineage>
</organism>
<evidence type="ECO:0008006" key="5">
    <source>
        <dbReference type="Google" id="ProtNLM"/>
    </source>
</evidence>
<dbReference type="InterPro" id="IPR011050">
    <property type="entry name" value="Pectin_lyase_fold/virulence"/>
</dbReference>
<dbReference type="Proteomes" id="UP000321577">
    <property type="component" value="Unassembled WGS sequence"/>
</dbReference>
<sequence length="1632" mass="159808">MPKLTPCWFWIVMAIGWLSTFPSPLNAQSIWNTTDGAWSSNASWSPSSAPTSSGTTSLIFGGSTGYTSTNDLGDFSLNQIRFTNSAGTVTLAASPAASALILTSTADSAIPSVSLEGAGNATLTAPLTWATNSITSNTGSGTLLLNGTQTYASGTKQTLLNSGTGTITLADAITYASTGTNTGLVINAINNNATANSFSIGNLGNLTNFTLNVGGTGTVRFAGSTGGDLLSASAVLNVQSGATFDFNGNGESFGAMSGAGTVRTTVNINVSSAGWYQYSGQMTGAAGNLTVSGVSHTLVLSNATSNYTGATSITAGKIIVSANAPSGSAGALGNATTEVLVGNTSGSSIASLLIDTPGVSIGRNIRLQTGSSGVYTLGGLNTSGTATYSGNVTLGTNSGAAKGLTIISATAGTVEFTGNLLRATSATGTTDTLIVTGGGTVALYGANTFTGTTTVNAGTLQLNHSTNNSTKISSTAGLILNGGSISLIGNASASSSQTVSATTLGNSTAPLGGSARISVTSGLDQNATLNLGTITRNTGTTTDFSTTNTGTGVAAITIGNGNNALNILGAYATFNRTDWAVNGGGGNVTALASGSYTTSFATGQHTSLSAATTTLPSGGGTTGTLRITGTSAVAFNSTTQGTLTIESGGILVSPTAGATSIGATTRRGTLSSSTNEFVIHQNSTAGALSIHSVIPDTVAGTSLIKSGDGNLILTGTNTYTGNTYINGGTVTVTAAANLGAVTTDIIIHGGTLALPSGGTLGTINSANRVITVGPAGATFNFTANQSIEGNGFNGTGPLTLAGSGIVSVGSNGSSFSGAIIINNGALRMSSPQLNSAASITVNSGGSYEVNDDGTDTFSMAASGRFVINGLGLNGNGAIRLIDQTAGSSRADPRTTLDREIVLQSTSRIQVDNGTVAGSLSQLTFTGNVTGSGNLLKSGPGVLVLSARDNSYAGDTQVENGTLRINLGNDRLPTSTNVVLGAGTNSGTLQLNGYSQTVAGLSTAGTGTANAVTGGTSTANSLLEIKASGTQTYTGTLGGTGVLDQHLNNNISFIKSGTGTFTLGSANTYNGTTTIAAGTLQIAHANALGHGGVSLASGTAGTSVQAGATLDLNGQSMVQEVITLRGDGIGGLGALVNNSSTPASIGNGVASLSVSSASTTGWAAGASLTLDAPGTGIPATAKAVLGLSSSSLALTNGGSGFGLAPVITVSGGTGAVVTALVGLTNSSFTIPAAVPGTTTSYSVAPSVTLQNGATGVAVLDGNGYVTGISITSPGSGFSTTPTATFSGGTTSFAGTTPTATGNSTNFTIAGLNIVNSGTGFTSTPTVTVTGGTGAVIDGNDTNFALLGFAMTQAGSGYTSAPSVGIQGGTASATANLTSVTLAANSSIGGSGDLTIHAPVSGVYGLTKVGTGTTVLAGANTYTGPTAVSAGNLQVGLAGIGSAGQGLLTLSGSGAVISGTGSVNAVSIIQGTLKPGDQGGAAIGRLNVGTLSFTPTTINTVAEFQVTGSTGNSNLAFDSLHVAGNLTLNNFSRIVLNGGSYVPTVGDTFQLIDWGGLLTEGGFSWGTNMRTGADSALNEGNFDLPDITGTGFWNISTNGGALTLTVVTIIPEPGKFLLFGLSMITLLMRRRRSM</sequence>
<gene>
    <name evidence="3" type="ORF">BGE01nite_39140</name>
</gene>
<reference evidence="3 4" key="1">
    <citation type="submission" date="2019-07" db="EMBL/GenBank/DDBJ databases">
        <title>Whole genome shotgun sequence of Brevifollis gellanilyticus NBRC 108608.</title>
        <authorList>
            <person name="Hosoyama A."/>
            <person name="Uohara A."/>
            <person name="Ohji S."/>
            <person name="Ichikawa N."/>
        </authorList>
    </citation>
    <scope>NUCLEOTIDE SEQUENCE [LARGE SCALE GENOMIC DNA]</scope>
    <source>
        <strain evidence="3 4">NBRC 108608</strain>
    </source>
</reference>
<dbReference type="EMBL" id="BKAG01000032">
    <property type="protein sequence ID" value="GEP44623.1"/>
    <property type="molecule type" value="Genomic_DNA"/>
</dbReference>
<name>A0A512MD11_9BACT</name>
<accession>A0A512MD11</accession>
<protein>
    <recommendedName>
        <fullName evidence="5">PEP-CTERM protein-sorting domain-containing protein</fullName>
    </recommendedName>
</protein>
<dbReference type="Pfam" id="PF12951">
    <property type="entry name" value="PATR"/>
    <property type="match status" value="6"/>
</dbReference>